<evidence type="ECO:0000313" key="2">
    <source>
        <dbReference type="Proteomes" id="UP000466906"/>
    </source>
</evidence>
<dbReference type="AlphaFoldDB" id="A0A6N4V3M0"/>
<sequence length="464" mass="51583">MAKQAHVFVLDDCVIGPDGEVIVEKSPQTVTDVVKLTQWLTKRGAHAPVFWLLGAELAQRYGWLDNPEDVKATAEAVHDSVLDAYKVLDSNAIVEKRAYRFRVCRSWARRDEVIAEVIAARLGMITDGNRGVIDNLVTDDPVREIIHRVRWINDHLGIEAAGPAAQLGARIAEQTWNPLPPEGQWPLTEAQLTPTRLEPVTNWAAEKPVRGGKLVVTDQRRAVLAAMGTTPLGVGAPEHFPNAEDIDWAEKNPPVAVALVTFPALSYLNLPESFKVHPAQRVDEPVTDWACTRTIKQMLEPTADGGHGMDSSDLEIGEAYVWPQTSVKLGAWAKKIRDAIAEADGDPSLDRLFKEIYARYYSHVSSQYSAKTVHSQLVWSGCIRADVRARGLRYQAKIQRDYNGLLPVAGVADAWIYRLPARADSSFLTDPSTANGKYRVKEELPHTVETWRKLTRTTRTGQPK</sequence>
<dbReference type="RefSeq" id="WP_131813264.1">
    <property type="nucleotide sequence ID" value="NZ_AP022566.1"/>
</dbReference>
<dbReference type="KEGG" id="malv:MALV_57880"/>
<organism evidence="1 2">
    <name type="scientific">Mycolicibacterium alvei</name>
    <dbReference type="NCBI Taxonomy" id="67081"/>
    <lineage>
        <taxon>Bacteria</taxon>
        <taxon>Bacillati</taxon>
        <taxon>Actinomycetota</taxon>
        <taxon>Actinomycetes</taxon>
        <taxon>Mycobacteriales</taxon>
        <taxon>Mycobacteriaceae</taxon>
        <taxon>Mycolicibacterium</taxon>
    </lineage>
</organism>
<name>A0A6N4V3M0_9MYCO</name>
<geneLocation type="plasmid" evidence="1 2">
    <name>pJCM12272</name>
</geneLocation>
<keyword evidence="1" id="KW-0614">Plasmid</keyword>
<keyword evidence="2" id="KW-1185">Reference proteome</keyword>
<evidence type="ECO:0000313" key="1">
    <source>
        <dbReference type="EMBL" id="BBX30663.1"/>
    </source>
</evidence>
<proteinExistence type="predicted"/>
<accession>A0A6N4V3M0</accession>
<dbReference type="Proteomes" id="UP000466906">
    <property type="component" value="Plasmid pJCM12272"/>
</dbReference>
<dbReference type="EMBL" id="AP022566">
    <property type="protein sequence ID" value="BBX30663.1"/>
    <property type="molecule type" value="Genomic_DNA"/>
</dbReference>
<protein>
    <submittedName>
        <fullName evidence="1">Uncharacterized protein</fullName>
    </submittedName>
</protein>
<reference evidence="1 2" key="1">
    <citation type="journal article" date="2019" name="Emerg. Microbes Infect.">
        <title>Comprehensive subspecies identification of 175 nontuberculous mycobacteria species based on 7547 genomic profiles.</title>
        <authorList>
            <person name="Matsumoto Y."/>
            <person name="Kinjo T."/>
            <person name="Motooka D."/>
            <person name="Nabeya D."/>
            <person name="Jung N."/>
            <person name="Uechi K."/>
            <person name="Horii T."/>
            <person name="Iida T."/>
            <person name="Fujita J."/>
            <person name="Nakamura S."/>
        </authorList>
    </citation>
    <scope>NUCLEOTIDE SEQUENCE [LARGE SCALE GENOMIC DNA]</scope>
    <source>
        <strain evidence="1 2">JCM 12272</strain>
        <plasmid evidence="1">pJCM12272</plasmid>
    </source>
</reference>
<gene>
    <name evidence="1" type="ORF">MALV_57880</name>
</gene>